<dbReference type="Pfam" id="PF25994">
    <property type="entry name" value="HH_AprE"/>
    <property type="match status" value="1"/>
</dbReference>
<dbReference type="InterPro" id="IPR058781">
    <property type="entry name" value="HH_AprE-like"/>
</dbReference>
<dbReference type="GO" id="GO:0015159">
    <property type="term" value="F:polysaccharide transmembrane transporter activity"/>
    <property type="evidence" value="ECO:0007669"/>
    <property type="project" value="InterPro"/>
</dbReference>
<dbReference type="Gene3D" id="3.30.1950.10">
    <property type="entry name" value="wza like domain"/>
    <property type="match status" value="1"/>
</dbReference>
<feature type="domain" description="AprE-like long alpha-helical hairpin" evidence="4">
    <location>
        <begin position="172"/>
        <end position="345"/>
    </location>
</feature>
<accession>A0A1M6HYV1</accession>
<feature type="domain" description="Polysaccharide export protein N-terminal" evidence="3">
    <location>
        <begin position="35"/>
        <end position="108"/>
    </location>
</feature>
<evidence type="ECO:0000313" key="5">
    <source>
        <dbReference type="EMBL" id="SHJ27410.1"/>
    </source>
</evidence>
<feature type="signal peptide" evidence="2">
    <location>
        <begin position="1"/>
        <end position="31"/>
    </location>
</feature>
<dbReference type="PANTHER" id="PTHR33619">
    <property type="entry name" value="POLYSACCHARIDE EXPORT PROTEIN GFCE-RELATED"/>
    <property type="match status" value="1"/>
</dbReference>
<evidence type="ECO:0000259" key="4">
    <source>
        <dbReference type="Pfam" id="PF25994"/>
    </source>
</evidence>
<dbReference type="Pfam" id="PF02563">
    <property type="entry name" value="Poly_export"/>
    <property type="match status" value="1"/>
</dbReference>
<name>A0A1M6HYV1_9RHOB</name>
<evidence type="ECO:0000259" key="3">
    <source>
        <dbReference type="Pfam" id="PF02563"/>
    </source>
</evidence>
<dbReference type="AlphaFoldDB" id="A0A1M6HYV1"/>
<dbReference type="OrthoDB" id="197007at2"/>
<keyword evidence="6" id="KW-1185">Reference proteome</keyword>
<dbReference type="EMBL" id="FQYO01000008">
    <property type="protein sequence ID" value="SHJ27410.1"/>
    <property type="molecule type" value="Genomic_DNA"/>
</dbReference>
<evidence type="ECO:0000256" key="2">
    <source>
        <dbReference type="SAM" id="SignalP"/>
    </source>
</evidence>
<proteinExistence type="predicted"/>
<dbReference type="PANTHER" id="PTHR33619:SF3">
    <property type="entry name" value="POLYSACCHARIDE EXPORT PROTEIN GFCE-RELATED"/>
    <property type="match status" value="1"/>
</dbReference>
<keyword evidence="1 2" id="KW-0732">Signal</keyword>
<organism evidence="5 6">
    <name type="scientific">Wenxinia saemankumensis</name>
    <dbReference type="NCBI Taxonomy" id="1447782"/>
    <lineage>
        <taxon>Bacteria</taxon>
        <taxon>Pseudomonadati</taxon>
        <taxon>Pseudomonadota</taxon>
        <taxon>Alphaproteobacteria</taxon>
        <taxon>Rhodobacterales</taxon>
        <taxon>Roseobacteraceae</taxon>
        <taxon>Wenxinia</taxon>
    </lineage>
</organism>
<dbReference type="InterPro" id="IPR003715">
    <property type="entry name" value="Poly_export_N"/>
</dbReference>
<gene>
    <name evidence="5" type="ORF">SAMN05444417_3433</name>
</gene>
<dbReference type="InterPro" id="IPR049712">
    <property type="entry name" value="Poly_export"/>
</dbReference>
<dbReference type="Proteomes" id="UP000184292">
    <property type="component" value="Unassembled WGS sequence"/>
</dbReference>
<sequence>MHRPPIPRRRGPSGQLALSLLLAAMPGPGRAQDAAPLAVERGDVLSVSVLEAPELARETRVDAEGRIVLPEIGRVAVAGGTIDDARRSIEAALRAADIIRSPTVIVEVAAYRPFYVGGAVAEQGAVPYEVGLTVRHALLLAGGLDRGEGGGALSPTEFIEMNAEWRATTFALFEVDSRVARLQAELELRSDMAAPDAAEGGRDEARAIALLDAELLSDRLAIRSADQEHLRDLMAAVEFELDVLARQSANLDEAAALQREDLENARQLLTSGLTSQPRVRELEREQLQLTRGQLDVQAYTARARQNVETIGYELESADRTMQIGVRAALRDATLERARLAAELETMAARLVAAGIRLTDDARLSPLDPSVRIHRRVGGQEVTLEATMSTEILPGDILDVAIAVPPQG</sequence>
<reference evidence="5 6" key="1">
    <citation type="submission" date="2016-11" db="EMBL/GenBank/DDBJ databases">
        <authorList>
            <person name="Jaros S."/>
            <person name="Januszkiewicz K."/>
            <person name="Wedrychowicz H."/>
        </authorList>
    </citation>
    <scope>NUCLEOTIDE SEQUENCE [LARGE SCALE GENOMIC DNA]</scope>
    <source>
        <strain evidence="5 6">DSM 100565</strain>
    </source>
</reference>
<evidence type="ECO:0000256" key="1">
    <source>
        <dbReference type="ARBA" id="ARBA00022729"/>
    </source>
</evidence>
<protein>
    <submittedName>
        <fullName evidence="5">Polysaccharide export outer membrane protein</fullName>
    </submittedName>
</protein>
<dbReference type="STRING" id="1447782.SAMN05444417_3433"/>
<feature type="chain" id="PRO_5012160929" evidence="2">
    <location>
        <begin position="32"/>
        <end position="407"/>
    </location>
</feature>
<dbReference type="RefSeq" id="WP_083601456.1">
    <property type="nucleotide sequence ID" value="NZ_FQYO01000008.1"/>
</dbReference>
<evidence type="ECO:0000313" key="6">
    <source>
        <dbReference type="Proteomes" id="UP000184292"/>
    </source>
</evidence>